<evidence type="ECO:0000256" key="5">
    <source>
        <dbReference type="ARBA" id="ARBA00022741"/>
    </source>
</evidence>
<evidence type="ECO:0000256" key="6">
    <source>
        <dbReference type="ARBA" id="ARBA00022840"/>
    </source>
</evidence>
<accession>A0ABS0LNV5</accession>
<dbReference type="PROSITE" id="PS00211">
    <property type="entry name" value="ABC_TRANSPORTER_1"/>
    <property type="match status" value="1"/>
</dbReference>
<dbReference type="InterPro" id="IPR050095">
    <property type="entry name" value="ECF_ABC_transporter_ATP-bd"/>
</dbReference>
<dbReference type="EMBL" id="JACBXQ010000001">
    <property type="protein sequence ID" value="MBG9985814.1"/>
    <property type="molecule type" value="Genomic_DNA"/>
</dbReference>
<evidence type="ECO:0000256" key="8">
    <source>
        <dbReference type="ARBA" id="ARBA00023136"/>
    </source>
</evidence>
<keyword evidence="6 10" id="KW-0067">ATP-binding</keyword>
<dbReference type="InterPro" id="IPR027417">
    <property type="entry name" value="P-loop_NTPase"/>
</dbReference>
<reference evidence="10 11" key="1">
    <citation type="submission" date="2020-07" db="EMBL/GenBank/DDBJ databases">
        <title>Facklamia lactis sp. nov., isolated from raw milk.</title>
        <authorList>
            <person name="Doll E.V."/>
            <person name="Huptas C."/>
            <person name="Staib L."/>
            <person name="Wenning M."/>
            <person name="Scherer S."/>
        </authorList>
    </citation>
    <scope>NUCLEOTIDE SEQUENCE [LARGE SCALE GENOMIC DNA]</scope>
    <source>
        <strain evidence="10 11">DSM 111018</strain>
    </source>
</reference>
<dbReference type="SMART" id="SM00382">
    <property type="entry name" value="AAA"/>
    <property type="match status" value="1"/>
</dbReference>
<dbReference type="SUPFAM" id="SSF52540">
    <property type="entry name" value="P-loop containing nucleoside triphosphate hydrolases"/>
    <property type="match status" value="1"/>
</dbReference>
<dbReference type="InterPro" id="IPR003593">
    <property type="entry name" value="AAA+_ATPase"/>
</dbReference>
<keyword evidence="8" id="KW-0472">Membrane</keyword>
<dbReference type="RefSeq" id="WP_197114463.1">
    <property type="nucleotide sequence ID" value="NZ_JACBXQ010000001.1"/>
</dbReference>
<dbReference type="InterPro" id="IPR015856">
    <property type="entry name" value="ABC_transpr_CbiO/EcfA_su"/>
</dbReference>
<comment type="caution">
    <text evidence="10">The sequence shown here is derived from an EMBL/GenBank/DDBJ whole genome shotgun (WGS) entry which is preliminary data.</text>
</comment>
<evidence type="ECO:0000256" key="4">
    <source>
        <dbReference type="ARBA" id="ARBA00022475"/>
    </source>
</evidence>
<evidence type="ECO:0000256" key="7">
    <source>
        <dbReference type="ARBA" id="ARBA00022967"/>
    </source>
</evidence>
<dbReference type="GO" id="GO:0005524">
    <property type="term" value="F:ATP binding"/>
    <property type="evidence" value="ECO:0007669"/>
    <property type="project" value="UniProtKB-KW"/>
</dbReference>
<dbReference type="InterPro" id="IPR017871">
    <property type="entry name" value="ABC_transporter-like_CS"/>
</dbReference>
<dbReference type="Pfam" id="PF00005">
    <property type="entry name" value="ABC_tran"/>
    <property type="match status" value="1"/>
</dbReference>
<dbReference type="Proteomes" id="UP000721415">
    <property type="component" value="Unassembled WGS sequence"/>
</dbReference>
<keyword evidence="3" id="KW-0813">Transport</keyword>
<name>A0ABS0LNV5_9LACT</name>
<keyword evidence="11" id="KW-1185">Reference proteome</keyword>
<organism evidence="10 11">
    <name type="scientific">Facklamia lactis</name>
    <dbReference type="NCBI Taxonomy" id="2749967"/>
    <lineage>
        <taxon>Bacteria</taxon>
        <taxon>Bacillati</taxon>
        <taxon>Bacillota</taxon>
        <taxon>Bacilli</taxon>
        <taxon>Lactobacillales</taxon>
        <taxon>Aerococcaceae</taxon>
        <taxon>Facklamia</taxon>
    </lineage>
</organism>
<evidence type="ECO:0000256" key="2">
    <source>
        <dbReference type="ARBA" id="ARBA00005417"/>
    </source>
</evidence>
<feature type="domain" description="ABC transporter" evidence="9">
    <location>
        <begin position="4"/>
        <end position="240"/>
    </location>
</feature>
<keyword evidence="5" id="KW-0547">Nucleotide-binding</keyword>
<evidence type="ECO:0000259" key="9">
    <source>
        <dbReference type="PROSITE" id="PS50893"/>
    </source>
</evidence>
<dbReference type="Gene3D" id="3.40.50.300">
    <property type="entry name" value="P-loop containing nucleotide triphosphate hydrolases"/>
    <property type="match status" value="1"/>
</dbReference>
<comment type="similarity">
    <text evidence="2">Belongs to the ABC transporter superfamily.</text>
</comment>
<dbReference type="InterPro" id="IPR003439">
    <property type="entry name" value="ABC_transporter-like_ATP-bd"/>
</dbReference>
<keyword evidence="7" id="KW-1278">Translocase</keyword>
<dbReference type="PANTHER" id="PTHR43553">
    <property type="entry name" value="HEAVY METAL TRANSPORTER"/>
    <property type="match status" value="1"/>
</dbReference>
<evidence type="ECO:0000256" key="1">
    <source>
        <dbReference type="ARBA" id="ARBA00004202"/>
    </source>
</evidence>
<proteinExistence type="inferred from homology"/>
<dbReference type="PROSITE" id="PS50893">
    <property type="entry name" value="ABC_TRANSPORTER_2"/>
    <property type="match status" value="1"/>
</dbReference>
<gene>
    <name evidence="10" type="ORF">HZY91_02775</name>
</gene>
<comment type="subcellular location">
    <subcellularLocation>
        <location evidence="1">Cell membrane</location>
        <topology evidence="1">Peripheral membrane protein</topology>
    </subcellularLocation>
</comment>
<keyword evidence="4" id="KW-1003">Cell membrane</keyword>
<protein>
    <submittedName>
        <fullName evidence="10">ABC transporter ATP-binding protein</fullName>
    </submittedName>
</protein>
<evidence type="ECO:0000256" key="3">
    <source>
        <dbReference type="ARBA" id="ARBA00022448"/>
    </source>
</evidence>
<evidence type="ECO:0000313" key="11">
    <source>
        <dbReference type="Proteomes" id="UP000721415"/>
    </source>
</evidence>
<evidence type="ECO:0000313" key="10">
    <source>
        <dbReference type="EMBL" id="MBG9985814.1"/>
    </source>
</evidence>
<sequence length="275" mass="31066">MMNLNMKNITFKYENNDQPTIQHLSFQVSKGEKVAMLGKNGMGKSTLFLLANGVLTAQSGDLYIDDVKIKAHSKQIYLLRQKVGLVFQNPDSQFIAPTVMEEISFAALNRGLTNEATLKLVMEIMKALKIDHLKDRPLHSLSGGEKKMVSIASILSLEPEIIFLDEPTAGLDYINSQQLLSVLEQLHQDDYGLVISTHDIDFAWEWASRVVILEKGKIVADGATEEILTNQTLMEKASLRLPYLVEFMQMNGKEWEHDQYPKTVQELGDLLKEQK</sequence>
<dbReference type="CDD" id="cd03225">
    <property type="entry name" value="ABC_cobalt_CbiO_domain1"/>
    <property type="match status" value="1"/>
</dbReference>